<dbReference type="PhylomeDB" id="B4M720"/>
<dbReference type="AlphaFoldDB" id="B4M720"/>
<sequence>MDAYIRNELSVDNDLTLDQAATHSAKLLAWLLDCQDQMQLGQPKYLELTHTDIECMFKATLYLHECHARYGDELVEAVLLQCPQAHAAIRGYYDKCETDREQCIKELCINIVNGTHNGHAHAPLLYHMHKTYAEVQPAWGIIKDLDWSAMAQKKANSTLDAATAAAAVEMNVNVLQMRQLVRRIFRLTTVDDIKIALKRAMRLISCELWLQLFREPKESILHTRCYVLRQMICDMLAEGTACPASACFVQNIYHFVANGSSSNVSRLFCWLMHARFAGALGSYLYGYWQQQLPHLRLDDVQCTGDAPMSALSLDEMLYLTHLLLTTKSPCRSQFYGELQTLPQLGRLRELLNKVAYVYS</sequence>
<proteinExistence type="predicted"/>
<evidence type="ECO:0000313" key="2">
    <source>
        <dbReference type="Proteomes" id="UP000008792"/>
    </source>
</evidence>
<accession>B4M720</accession>
<dbReference type="KEGG" id="dvi:6633822"/>
<dbReference type="OMA" id="PDLQQMR"/>
<evidence type="ECO:0000313" key="1">
    <source>
        <dbReference type="EMBL" id="EDW62587.1"/>
    </source>
</evidence>
<reference evidence="1 2" key="1">
    <citation type="journal article" date="2007" name="Nature">
        <title>Evolution of genes and genomes on the Drosophila phylogeny.</title>
        <authorList>
            <consortium name="Drosophila 12 Genomes Consortium"/>
            <person name="Clark A.G."/>
            <person name="Eisen M.B."/>
            <person name="Smith D.R."/>
            <person name="Bergman C.M."/>
            <person name="Oliver B."/>
            <person name="Markow T.A."/>
            <person name="Kaufman T.C."/>
            <person name="Kellis M."/>
            <person name="Gelbart W."/>
            <person name="Iyer V.N."/>
            <person name="Pollard D.A."/>
            <person name="Sackton T.B."/>
            <person name="Larracuente A.M."/>
            <person name="Singh N.D."/>
            <person name="Abad J.P."/>
            <person name="Abt D.N."/>
            <person name="Adryan B."/>
            <person name="Aguade M."/>
            <person name="Akashi H."/>
            <person name="Anderson W.W."/>
            <person name="Aquadro C.F."/>
            <person name="Ardell D.H."/>
            <person name="Arguello R."/>
            <person name="Artieri C.G."/>
            <person name="Barbash D.A."/>
            <person name="Barker D."/>
            <person name="Barsanti P."/>
            <person name="Batterham P."/>
            <person name="Batzoglou S."/>
            <person name="Begun D."/>
            <person name="Bhutkar A."/>
            <person name="Blanco E."/>
            <person name="Bosak S.A."/>
            <person name="Bradley R.K."/>
            <person name="Brand A.D."/>
            <person name="Brent M.R."/>
            <person name="Brooks A.N."/>
            <person name="Brown R.H."/>
            <person name="Butlin R.K."/>
            <person name="Caggese C."/>
            <person name="Calvi B.R."/>
            <person name="Bernardo de Carvalho A."/>
            <person name="Caspi A."/>
            <person name="Castrezana S."/>
            <person name="Celniker S.E."/>
            <person name="Chang J.L."/>
            <person name="Chapple C."/>
            <person name="Chatterji S."/>
            <person name="Chinwalla A."/>
            <person name="Civetta A."/>
            <person name="Clifton S.W."/>
            <person name="Comeron J.M."/>
            <person name="Costello J.C."/>
            <person name="Coyne J.A."/>
            <person name="Daub J."/>
            <person name="David R.G."/>
            <person name="Delcher A.L."/>
            <person name="Delehaunty K."/>
            <person name="Do C.B."/>
            <person name="Ebling H."/>
            <person name="Edwards K."/>
            <person name="Eickbush T."/>
            <person name="Evans J.D."/>
            <person name="Filipski A."/>
            <person name="Findeiss S."/>
            <person name="Freyhult E."/>
            <person name="Fulton L."/>
            <person name="Fulton R."/>
            <person name="Garcia A.C."/>
            <person name="Gardiner A."/>
            <person name="Garfield D.A."/>
            <person name="Garvin B.E."/>
            <person name="Gibson G."/>
            <person name="Gilbert D."/>
            <person name="Gnerre S."/>
            <person name="Godfrey J."/>
            <person name="Good R."/>
            <person name="Gotea V."/>
            <person name="Gravely B."/>
            <person name="Greenberg A.J."/>
            <person name="Griffiths-Jones S."/>
            <person name="Gross S."/>
            <person name="Guigo R."/>
            <person name="Gustafson E.A."/>
            <person name="Haerty W."/>
            <person name="Hahn M.W."/>
            <person name="Halligan D.L."/>
            <person name="Halpern A.L."/>
            <person name="Halter G.M."/>
            <person name="Han M.V."/>
            <person name="Heger A."/>
            <person name="Hillier L."/>
            <person name="Hinrichs A.S."/>
            <person name="Holmes I."/>
            <person name="Hoskins R.A."/>
            <person name="Hubisz M.J."/>
            <person name="Hultmark D."/>
            <person name="Huntley M.A."/>
            <person name="Jaffe D.B."/>
            <person name="Jagadeeshan S."/>
            <person name="Jeck W.R."/>
            <person name="Johnson J."/>
            <person name="Jones C.D."/>
            <person name="Jordan W.C."/>
            <person name="Karpen G.H."/>
            <person name="Kataoka E."/>
            <person name="Keightley P.D."/>
            <person name="Kheradpour P."/>
            <person name="Kirkness E.F."/>
            <person name="Koerich L.B."/>
            <person name="Kristiansen K."/>
            <person name="Kudrna D."/>
            <person name="Kulathinal R.J."/>
            <person name="Kumar S."/>
            <person name="Kwok R."/>
            <person name="Lander E."/>
            <person name="Langley C.H."/>
            <person name="Lapoint R."/>
            <person name="Lazzaro B.P."/>
            <person name="Lee S.J."/>
            <person name="Levesque L."/>
            <person name="Li R."/>
            <person name="Lin C.F."/>
            <person name="Lin M.F."/>
            <person name="Lindblad-Toh K."/>
            <person name="Llopart A."/>
            <person name="Long M."/>
            <person name="Low L."/>
            <person name="Lozovsky E."/>
            <person name="Lu J."/>
            <person name="Luo M."/>
            <person name="Machado C.A."/>
            <person name="Makalowski W."/>
            <person name="Marzo M."/>
            <person name="Matsuda M."/>
            <person name="Matzkin L."/>
            <person name="McAllister B."/>
            <person name="McBride C.S."/>
            <person name="McKernan B."/>
            <person name="McKernan K."/>
            <person name="Mendez-Lago M."/>
            <person name="Minx P."/>
            <person name="Mollenhauer M.U."/>
            <person name="Montooth K."/>
            <person name="Mount S.M."/>
            <person name="Mu X."/>
            <person name="Myers E."/>
            <person name="Negre B."/>
            <person name="Newfeld S."/>
            <person name="Nielsen R."/>
            <person name="Noor M.A."/>
            <person name="O'Grady P."/>
            <person name="Pachter L."/>
            <person name="Papaceit M."/>
            <person name="Parisi M.J."/>
            <person name="Parisi M."/>
            <person name="Parts L."/>
            <person name="Pedersen J.S."/>
            <person name="Pesole G."/>
            <person name="Phillippy A.M."/>
            <person name="Ponting C.P."/>
            <person name="Pop M."/>
            <person name="Porcelli D."/>
            <person name="Powell J.R."/>
            <person name="Prohaska S."/>
            <person name="Pruitt K."/>
            <person name="Puig M."/>
            <person name="Quesneville H."/>
            <person name="Ram K.R."/>
            <person name="Rand D."/>
            <person name="Rasmussen M.D."/>
            <person name="Reed L.K."/>
            <person name="Reenan R."/>
            <person name="Reily A."/>
            <person name="Remington K.A."/>
            <person name="Rieger T.T."/>
            <person name="Ritchie M.G."/>
            <person name="Robin C."/>
            <person name="Rogers Y.H."/>
            <person name="Rohde C."/>
            <person name="Rozas J."/>
            <person name="Rubenfield M.J."/>
            <person name="Ruiz A."/>
            <person name="Russo S."/>
            <person name="Salzberg S.L."/>
            <person name="Sanchez-Gracia A."/>
            <person name="Saranga D.J."/>
            <person name="Sato H."/>
            <person name="Schaeffer S.W."/>
            <person name="Schatz M.C."/>
            <person name="Schlenke T."/>
            <person name="Schwartz R."/>
            <person name="Segarra C."/>
            <person name="Singh R.S."/>
            <person name="Sirot L."/>
            <person name="Sirota M."/>
            <person name="Sisneros N.B."/>
            <person name="Smith C.D."/>
            <person name="Smith T.F."/>
            <person name="Spieth J."/>
            <person name="Stage D.E."/>
            <person name="Stark A."/>
            <person name="Stephan W."/>
            <person name="Strausberg R.L."/>
            <person name="Strempel S."/>
            <person name="Sturgill D."/>
            <person name="Sutton G."/>
            <person name="Sutton G.G."/>
            <person name="Tao W."/>
            <person name="Teichmann S."/>
            <person name="Tobari Y.N."/>
            <person name="Tomimura Y."/>
            <person name="Tsolas J.M."/>
            <person name="Valente V.L."/>
            <person name="Venter E."/>
            <person name="Venter J.C."/>
            <person name="Vicario S."/>
            <person name="Vieira F.G."/>
            <person name="Vilella A.J."/>
            <person name="Villasante A."/>
            <person name="Walenz B."/>
            <person name="Wang J."/>
            <person name="Wasserman M."/>
            <person name="Watts T."/>
            <person name="Wilson D."/>
            <person name="Wilson R.K."/>
            <person name="Wing R.A."/>
            <person name="Wolfner M.F."/>
            <person name="Wong A."/>
            <person name="Wong G.K."/>
            <person name="Wu C.I."/>
            <person name="Wu G."/>
            <person name="Yamamoto D."/>
            <person name="Yang H.P."/>
            <person name="Yang S.P."/>
            <person name="Yorke J.A."/>
            <person name="Yoshida K."/>
            <person name="Zdobnov E."/>
            <person name="Zhang P."/>
            <person name="Zhang Y."/>
            <person name="Zimin A.V."/>
            <person name="Baldwin J."/>
            <person name="Abdouelleil A."/>
            <person name="Abdulkadir J."/>
            <person name="Abebe A."/>
            <person name="Abera B."/>
            <person name="Abreu J."/>
            <person name="Acer S.C."/>
            <person name="Aftuck L."/>
            <person name="Alexander A."/>
            <person name="An P."/>
            <person name="Anderson E."/>
            <person name="Anderson S."/>
            <person name="Arachi H."/>
            <person name="Azer M."/>
            <person name="Bachantsang P."/>
            <person name="Barry A."/>
            <person name="Bayul T."/>
            <person name="Berlin A."/>
            <person name="Bessette D."/>
            <person name="Bloom T."/>
            <person name="Blye J."/>
            <person name="Boguslavskiy L."/>
            <person name="Bonnet C."/>
            <person name="Boukhgalter B."/>
            <person name="Bourzgui I."/>
            <person name="Brown A."/>
            <person name="Cahill P."/>
            <person name="Channer S."/>
            <person name="Cheshatsang Y."/>
            <person name="Chuda L."/>
            <person name="Citroen M."/>
            <person name="Collymore A."/>
            <person name="Cooke P."/>
            <person name="Costello M."/>
            <person name="D'Aco K."/>
            <person name="Daza R."/>
            <person name="De Haan G."/>
            <person name="DeGray S."/>
            <person name="DeMaso C."/>
            <person name="Dhargay N."/>
            <person name="Dooley K."/>
            <person name="Dooley E."/>
            <person name="Doricent M."/>
            <person name="Dorje P."/>
            <person name="Dorjee K."/>
            <person name="Dupes A."/>
            <person name="Elong R."/>
            <person name="Falk J."/>
            <person name="Farina A."/>
            <person name="Faro S."/>
            <person name="Ferguson D."/>
            <person name="Fisher S."/>
            <person name="Foley C.D."/>
            <person name="Franke A."/>
            <person name="Friedrich D."/>
            <person name="Gadbois L."/>
            <person name="Gearin G."/>
            <person name="Gearin C.R."/>
            <person name="Giannoukos G."/>
            <person name="Goode T."/>
            <person name="Graham J."/>
            <person name="Grandbois E."/>
            <person name="Grewal S."/>
            <person name="Gyaltsen K."/>
            <person name="Hafez N."/>
            <person name="Hagos B."/>
            <person name="Hall J."/>
            <person name="Henson C."/>
            <person name="Hollinger A."/>
            <person name="Honan T."/>
            <person name="Huard M.D."/>
            <person name="Hughes L."/>
            <person name="Hurhula B."/>
            <person name="Husby M.E."/>
            <person name="Kamat A."/>
            <person name="Kanga B."/>
            <person name="Kashin S."/>
            <person name="Khazanovich D."/>
            <person name="Kisner P."/>
            <person name="Lance K."/>
            <person name="Lara M."/>
            <person name="Lee W."/>
            <person name="Lennon N."/>
            <person name="Letendre F."/>
            <person name="LeVine R."/>
            <person name="Lipovsky A."/>
            <person name="Liu X."/>
            <person name="Liu J."/>
            <person name="Liu S."/>
            <person name="Lokyitsang T."/>
            <person name="Lokyitsang Y."/>
            <person name="Lubonja R."/>
            <person name="Lui A."/>
            <person name="MacDonald P."/>
            <person name="Magnisalis V."/>
            <person name="Maru K."/>
            <person name="Matthews C."/>
            <person name="McCusker W."/>
            <person name="McDonough S."/>
            <person name="Mehta T."/>
            <person name="Meldrim J."/>
            <person name="Meneus L."/>
            <person name="Mihai O."/>
            <person name="Mihalev A."/>
            <person name="Mihova T."/>
            <person name="Mittelman R."/>
            <person name="Mlenga V."/>
            <person name="Montmayeur A."/>
            <person name="Mulrain L."/>
            <person name="Navidi A."/>
            <person name="Naylor J."/>
            <person name="Negash T."/>
            <person name="Nguyen T."/>
            <person name="Nguyen N."/>
            <person name="Nicol R."/>
            <person name="Norbu C."/>
            <person name="Norbu N."/>
            <person name="Novod N."/>
            <person name="O'Neill B."/>
            <person name="Osman S."/>
            <person name="Markiewicz E."/>
            <person name="Oyono O.L."/>
            <person name="Patti C."/>
            <person name="Phunkhang P."/>
            <person name="Pierre F."/>
            <person name="Priest M."/>
            <person name="Raghuraman S."/>
            <person name="Rege F."/>
            <person name="Reyes R."/>
            <person name="Rise C."/>
            <person name="Rogov P."/>
            <person name="Ross K."/>
            <person name="Ryan E."/>
            <person name="Settipalli S."/>
            <person name="Shea T."/>
            <person name="Sherpa N."/>
            <person name="Shi L."/>
            <person name="Shih D."/>
            <person name="Sparrow T."/>
            <person name="Spaulding J."/>
            <person name="Stalker J."/>
            <person name="Stange-Thomann N."/>
            <person name="Stavropoulos S."/>
            <person name="Stone C."/>
            <person name="Strader C."/>
            <person name="Tesfaye S."/>
            <person name="Thomson T."/>
            <person name="Thoulutsang Y."/>
            <person name="Thoulutsang D."/>
            <person name="Topham K."/>
            <person name="Topping I."/>
            <person name="Tsamla T."/>
            <person name="Vassiliev H."/>
            <person name="Vo A."/>
            <person name="Wangchuk T."/>
            <person name="Wangdi T."/>
            <person name="Weiand M."/>
            <person name="Wilkinson J."/>
            <person name="Wilson A."/>
            <person name="Yadav S."/>
            <person name="Young G."/>
            <person name="Yu Q."/>
            <person name="Zembek L."/>
            <person name="Zhong D."/>
            <person name="Zimmer A."/>
            <person name="Zwirko Z."/>
            <person name="Jaffe D.B."/>
            <person name="Alvarez P."/>
            <person name="Brockman W."/>
            <person name="Butler J."/>
            <person name="Chin C."/>
            <person name="Gnerre S."/>
            <person name="Grabherr M."/>
            <person name="Kleber M."/>
            <person name="Mauceli E."/>
            <person name="MacCallum I."/>
        </authorList>
    </citation>
    <scope>NUCLEOTIDE SEQUENCE [LARGE SCALE GENOMIC DNA]</scope>
    <source>
        <strain evidence="2">Tucson 15010-1051.87</strain>
    </source>
</reference>
<dbReference type="InParanoid" id="B4M720"/>
<dbReference type="EMBL" id="CH940653">
    <property type="protein sequence ID" value="EDW62587.1"/>
    <property type="molecule type" value="Genomic_DNA"/>
</dbReference>
<dbReference type="HOGENOM" id="CLU_804794_0_0_1"/>
<gene>
    <name evidence="1" type="primary">Dvir\GJ16899</name>
    <name evidence="1" type="ORF">Dvir_GJ16899</name>
</gene>
<dbReference type="eggNOG" id="ENOG502TB87">
    <property type="taxonomic scope" value="Eukaryota"/>
</dbReference>
<organism evidence="1 2">
    <name type="scientific">Drosophila virilis</name>
    <name type="common">Fruit fly</name>
    <dbReference type="NCBI Taxonomy" id="7244"/>
    <lineage>
        <taxon>Eukaryota</taxon>
        <taxon>Metazoa</taxon>
        <taxon>Ecdysozoa</taxon>
        <taxon>Arthropoda</taxon>
        <taxon>Hexapoda</taxon>
        <taxon>Insecta</taxon>
        <taxon>Pterygota</taxon>
        <taxon>Neoptera</taxon>
        <taxon>Endopterygota</taxon>
        <taxon>Diptera</taxon>
        <taxon>Brachycera</taxon>
        <taxon>Muscomorpha</taxon>
        <taxon>Ephydroidea</taxon>
        <taxon>Drosophilidae</taxon>
        <taxon>Drosophila</taxon>
    </lineage>
</organism>
<dbReference type="Proteomes" id="UP000008792">
    <property type="component" value="Unassembled WGS sequence"/>
</dbReference>
<dbReference type="OrthoDB" id="7823345at2759"/>
<keyword evidence="2" id="KW-1185">Reference proteome</keyword>
<name>B4M720_DROVI</name>
<protein>
    <submittedName>
        <fullName evidence="1">Uncharacterized protein</fullName>
    </submittedName>
</protein>